<dbReference type="InterPro" id="IPR052413">
    <property type="entry name" value="SUR7_domain"/>
</dbReference>
<proteinExistence type="predicted"/>
<sequence>MEHFGLRDSRPDSDSVSTSTDDSFVWPNFGSIDPNTTSASSVGEARAASYLPSPPPPLPLRNIRRSVGDEILRDTNSVDGHNQPIETRQHDGQGVLTPVTESPSHEQSWTTASKIVPPTKQEIQVLTLPRRVLVCICCFMCLMAVVFLIVAHSGSTRASKTSMNIYFFRMDLSYLFDNQTSSADGSSNPALAAAISQSIGLHDYYQAGLWGFCQGFHAAGLTSCSRPRAFYWFNPLGILIDELLLRSTIEIPSRAQTVLEVVRVLSQVMFGLYLVGAVLAVVLLLVSPFVLFSRWFSLPVAVLAGATAAPLLLASSIATFLAVAYRVVASSITQLHVVVTMGPVMFVMVWAAAGLAAATFLAHAILGCCATSVRDIETGYRPHVRLPPNSEAGNGAKPTNAGESGIEKKAGSVSLVSWNSALRRKKSKPTRPQVPPPRPPSAPLLSPLAIHPITLSRQQGLELVMPPSLSMLAGEDQE</sequence>
<feature type="compositionally biased region" description="Basic and acidic residues" evidence="1">
    <location>
        <begin position="1"/>
        <end position="13"/>
    </location>
</feature>
<protein>
    <submittedName>
        <fullName evidence="3">Integral membrane protein</fullName>
    </submittedName>
</protein>
<name>S3CW25_OPHP1</name>
<dbReference type="OrthoDB" id="2327445at2759"/>
<dbReference type="VEuPathDB" id="FungiDB:F503_00154"/>
<feature type="compositionally biased region" description="Low complexity" evidence="1">
    <location>
        <begin position="14"/>
        <end position="23"/>
    </location>
</feature>
<dbReference type="GO" id="GO:0005886">
    <property type="term" value="C:plasma membrane"/>
    <property type="evidence" value="ECO:0007669"/>
    <property type="project" value="InterPro"/>
</dbReference>
<feature type="transmembrane region" description="Helical" evidence="2">
    <location>
        <begin position="337"/>
        <end position="366"/>
    </location>
</feature>
<dbReference type="Proteomes" id="UP000016923">
    <property type="component" value="Unassembled WGS sequence"/>
</dbReference>
<dbReference type="EMBL" id="KE148158">
    <property type="protein sequence ID" value="EPE05000.1"/>
    <property type="molecule type" value="Genomic_DNA"/>
</dbReference>
<keyword evidence="2" id="KW-1133">Transmembrane helix</keyword>
<evidence type="ECO:0000256" key="1">
    <source>
        <dbReference type="SAM" id="MobiDB-lite"/>
    </source>
</evidence>
<dbReference type="AlphaFoldDB" id="S3CW25"/>
<feature type="region of interest" description="Disordered" evidence="1">
    <location>
        <begin position="422"/>
        <end position="446"/>
    </location>
</feature>
<feature type="compositionally biased region" description="Polar residues" evidence="1">
    <location>
        <begin position="74"/>
        <end position="86"/>
    </location>
</feature>
<dbReference type="PANTHER" id="PTHR28019">
    <property type="entry name" value="CELL MEMBRANE PROTEIN YLR413W-RELATED"/>
    <property type="match status" value="1"/>
</dbReference>
<dbReference type="eggNOG" id="ENOG502QRB5">
    <property type="taxonomic scope" value="Eukaryota"/>
</dbReference>
<feature type="region of interest" description="Disordered" evidence="1">
    <location>
        <begin position="74"/>
        <end position="110"/>
    </location>
</feature>
<dbReference type="STRING" id="1262450.S3CW25"/>
<evidence type="ECO:0000256" key="2">
    <source>
        <dbReference type="SAM" id="Phobius"/>
    </source>
</evidence>
<feature type="transmembrane region" description="Helical" evidence="2">
    <location>
        <begin position="270"/>
        <end position="292"/>
    </location>
</feature>
<dbReference type="PANTHER" id="PTHR28019:SF2">
    <property type="entry name" value="CELL MEMBRANE PROTEIN YLR413W-RELATED"/>
    <property type="match status" value="1"/>
</dbReference>
<accession>S3CW25</accession>
<dbReference type="GO" id="GO:0051285">
    <property type="term" value="C:cell cortex of cell tip"/>
    <property type="evidence" value="ECO:0007669"/>
    <property type="project" value="TreeGrafter"/>
</dbReference>
<feature type="transmembrane region" description="Helical" evidence="2">
    <location>
        <begin position="298"/>
        <end position="325"/>
    </location>
</feature>
<evidence type="ECO:0000313" key="3">
    <source>
        <dbReference type="EMBL" id="EPE05000.1"/>
    </source>
</evidence>
<feature type="compositionally biased region" description="Pro residues" evidence="1">
    <location>
        <begin position="432"/>
        <end position="442"/>
    </location>
</feature>
<dbReference type="HOGENOM" id="CLU_571194_0_0_1"/>
<dbReference type="InterPro" id="IPR009571">
    <property type="entry name" value="SUR7/Rim9-like_fungi"/>
</dbReference>
<keyword evidence="2" id="KW-0812">Transmembrane</keyword>
<feature type="transmembrane region" description="Helical" evidence="2">
    <location>
        <begin position="132"/>
        <end position="153"/>
    </location>
</feature>
<evidence type="ECO:0000313" key="4">
    <source>
        <dbReference type="Proteomes" id="UP000016923"/>
    </source>
</evidence>
<keyword evidence="4" id="KW-1185">Reference proteome</keyword>
<gene>
    <name evidence="3" type="ORF">F503_00154</name>
</gene>
<feature type="region of interest" description="Disordered" evidence="1">
    <location>
        <begin position="383"/>
        <end position="405"/>
    </location>
</feature>
<feature type="compositionally biased region" description="Polar residues" evidence="1">
    <location>
        <begin position="99"/>
        <end position="110"/>
    </location>
</feature>
<keyword evidence="2" id="KW-0472">Membrane</keyword>
<dbReference type="GO" id="GO:0031505">
    <property type="term" value="P:fungal-type cell wall organization"/>
    <property type="evidence" value="ECO:0007669"/>
    <property type="project" value="TreeGrafter"/>
</dbReference>
<dbReference type="Pfam" id="PF06687">
    <property type="entry name" value="SUR7"/>
    <property type="match status" value="1"/>
</dbReference>
<feature type="region of interest" description="Disordered" evidence="1">
    <location>
        <begin position="1"/>
        <end position="62"/>
    </location>
</feature>
<reference evidence="3 4" key="1">
    <citation type="journal article" date="2013" name="BMC Genomics">
        <title>The genome and transcriptome of the pine saprophyte Ophiostoma piceae, and a comparison with the bark beetle-associated pine pathogen Grosmannia clavigera.</title>
        <authorList>
            <person name="Haridas S."/>
            <person name="Wang Y."/>
            <person name="Lim L."/>
            <person name="Massoumi Alamouti S."/>
            <person name="Jackman S."/>
            <person name="Docking R."/>
            <person name="Robertson G."/>
            <person name="Birol I."/>
            <person name="Bohlmann J."/>
            <person name="Breuil C."/>
        </authorList>
    </citation>
    <scope>NUCLEOTIDE SEQUENCE [LARGE SCALE GENOMIC DNA]</scope>
    <source>
        <strain evidence="3 4">UAMH 11346</strain>
    </source>
</reference>
<organism evidence="3 4">
    <name type="scientific">Ophiostoma piceae (strain UAMH 11346)</name>
    <name type="common">Sap stain fungus</name>
    <dbReference type="NCBI Taxonomy" id="1262450"/>
    <lineage>
        <taxon>Eukaryota</taxon>
        <taxon>Fungi</taxon>
        <taxon>Dikarya</taxon>
        <taxon>Ascomycota</taxon>
        <taxon>Pezizomycotina</taxon>
        <taxon>Sordariomycetes</taxon>
        <taxon>Sordariomycetidae</taxon>
        <taxon>Ophiostomatales</taxon>
        <taxon>Ophiostomataceae</taxon>
        <taxon>Ophiostoma</taxon>
    </lineage>
</organism>